<dbReference type="AlphaFoldDB" id="A0A2P2QW33"/>
<sequence length="40" mass="4381">MLSSRPFRIWHLSKSLELVCAKSNFGGDTPGCSTRNQAGQ</sequence>
<reference evidence="1" key="1">
    <citation type="submission" date="2018-02" db="EMBL/GenBank/DDBJ databases">
        <title>Rhizophora mucronata_Transcriptome.</title>
        <authorList>
            <person name="Meera S.P."/>
            <person name="Sreeshan A."/>
            <person name="Augustine A."/>
        </authorList>
    </citation>
    <scope>NUCLEOTIDE SEQUENCE</scope>
    <source>
        <tissue evidence="1">Leaf</tissue>
    </source>
</reference>
<organism evidence="1">
    <name type="scientific">Rhizophora mucronata</name>
    <name type="common">Asiatic mangrove</name>
    <dbReference type="NCBI Taxonomy" id="61149"/>
    <lineage>
        <taxon>Eukaryota</taxon>
        <taxon>Viridiplantae</taxon>
        <taxon>Streptophyta</taxon>
        <taxon>Embryophyta</taxon>
        <taxon>Tracheophyta</taxon>
        <taxon>Spermatophyta</taxon>
        <taxon>Magnoliopsida</taxon>
        <taxon>eudicotyledons</taxon>
        <taxon>Gunneridae</taxon>
        <taxon>Pentapetalae</taxon>
        <taxon>rosids</taxon>
        <taxon>fabids</taxon>
        <taxon>Malpighiales</taxon>
        <taxon>Rhizophoraceae</taxon>
        <taxon>Rhizophora</taxon>
    </lineage>
</organism>
<accession>A0A2P2QW33</accession>
<proteinExistence type="predicted"/>
<protein>
    <submittedName>
        <fullName evidence="1">Uncharacterized protein</fullName>
    </submittedName>
</protein>
<dbReference type="EMBL" id="GGEC01090610">
    <property type="protein sequence ID" value="MBX71094.1"/>
    <property type="molecule type" value="Transcribed_RNA"/>
</dbReference>
<evidence type="ECO:0000313" key="1">
    <source>
        <dbReference type="EMBL" id="MBX71094.1"/>
    </source>
</evidence>
<name>A0A2P2QW33_RHIMU</name>